<dbReference type="EMBL" id="BMMW01000004">
    <property type="protein sequence ID" value="GGK65178.1"/>
    <property type="molecule type" value="Genomic_DNA"/>
</dbReference>
<accession>A0A917VDB9</accession>
<feature type="transmembrane region" description="Helical" evidence="1">
    <location>
        <begin position="113"/>
        <end position="135"/>
    </location>
</feature>
<keyword evidence="3" id="KW-1185">Reference proteome</keyword>
<proteinExistence type="predicted"/>
<feature type="transmembrane region" description="Helical" evidence="1">
    <location>
        <begin position="24"/>
        <end position="43"/>
    </location>
</feature>
<evidence type="ECO:0000313" key="3">
    <source>
        <dbReference type="Proteomes" id="UP000612956"/>
    </source>
</evidence>
<evidence type="ECO:0000313" key="2">
    <source>
        <dbReference type="EMBL" id="GGK65178.1"/>
    </source>
</evidence>
<keyword evidence="1" id="KW-0812">Transmembrane</keyword>
<organism evidence="2 3">
    <name type="scientific">Nocardia camponoti</name>
    <dbReference type="NCBI Taxonomy" id="1616106"/>
    <lineage>
        <taxon>Bacteria</taxon>
        <taxon>Bacillati</taxon>
        <taxon>Actinomycetota</taxon>
        <taxon>Actinomycetes</taxon>
        <taxon>Mycobacteriales</taxon>
        <taxon>Nocardiaceae</taxon>
        <taxon>Nocardia</taxon>
    </lineage>
</organism>
<gene>
    <name evidence="2" type="ORF">GCM10011591_41790</name>
</gene>
<keyword evidence="1" id="KW-1133">Transmembrane helix</keyword>
<dbReference type="AlphaFoldDB" id="A0A917VDB9"/>
<name>A0A917VDB9_9NOCA</name>
<reference evidence="2" key="1">
    <citation type="journal article" date="2014" name="Int. J. Syst. Evol. Microbiol.">
        <title>Complete genome sequence of Corynebacterium casei LMG S-19264T (=DSM 44701T), isolated from a smear-ripened cheese.</title>
        <authorList>
            <consortium name="US DOE Joint Genome Institute (JGI-PGF)"/>
            <person name="Walter F."/>
            <person name="Albersmeier A."/>
            <person name="Kalinowski J."/>
            <person name="Ruckert C."/>
        </authorList>
    </citation>
    <scope>NUCLEOTIDE SEQUENCE</scope>
    <source>
        <strain evidence="2">CGMCC 4.7278</strain>
    </source>
</reference>
<sequence length="265" mass="28786">MLAPLVLLIEAVLLVFNVIDLNDAVLLELAMEFVFALVALVMATAARVQYRKLRRSGMARGDAFFAALTVVLPSPVVAVLRHEIGVLGALWRWARRRPDVRPGGTAVQYGQEVRTFVAVSIFLSALEIAVAELLIPWQWLRIVLCVIGIYGAVWLLGFLAATRTRPHVVGPDHLTLRFAYLARIDVPLAAVTRAHTVTHGQYTKTVHIDDGVAALAVMGTTTVAVRLSGPTTVRVNGEDVAAIREVRCTCDEAAALIALLPRRTG</sequence>
<reference evidence="2" key="2">
    <citation type="submission" date="2020-09" db="EMBL/GenBank/DDBJ databases">
        <authorList>
            <person name="Sun Q."/>
            <person name="Zhou Y."/>
        </authorList>
    </citation>
    <scope>NUCLEOTIDE SEQUENCE</scope>
    <source>
        <strain evidence="2">CGMCC 4.7278</strain>
    </source>
</reference>
<feature type="transmembrane region" description="Helical" evidence="1">
    <location>
        <begin position="142"/>
        <end position="161"/>
    </location>
</feature>
<comment type="caution">
    <text evidence="2">The sequence shown here is derived from an EMBL/GenBank/DDBJ whole genome shotgun (WGS) entry which is preliminary data.</text>
</comment>
<keyword evidence="1" id="KW-0472">Membrane</keyword>
<evidence type="ECO:0000256" key="1">
    <source>
        <dbReference type="SAM" id="Phobius"/>
    </source>
</evidence>
<protein>
    <submittedName>
        <fullName evidence="2">Uncharacterized protein</fullName>
    </submittedName>
</protein>
<dbReference type="Proteomes" id="UP000612956">
    <property type="component" value="Unassembled WGS sequence"/>
</dbReference>